<dbReference type="GO" id="GO:0008270">
    <property type="term" value="F:zinc ion binding"/>
    <property type="evidence" value="ECO:0007669"/>
    <property type="project" value="InterPro"/>
</dbReference>
<dbReference type="SUPFAM" id="SSF51569">
    <property type="entry name" value="Aldolase"/>
    <property type="match status" value="1"/>
</dbReference>
<gene>
    <name evidence="4" type="ORF">DMC14_001365</name>
</gene>
<sequence length="281" mass="31665">MSLVNAKEILKKAYINKKVVFHININNLEWTKQVLLAAQFTKKPIILGLSPSAADYFGGYKVAYNIVVSLIEELKISVPVCLHLDHGNYEDCLMAIESNFSSVMFDGSKLPFEKNLELSKKIIDIAKTKNVSVEFETGRIGGSEDNIISGIVYSKINEALKFKEIGVDMLAIGIGNVHGEYPKNWTGINFKLLKEINEKLQIPLVLHGGSGISKKDIKRCIELGIAKININTDLQIANAKALEEYIQNNNIMENKNYNPRKLYKLSNQRIFDKTVEILKEY</sequence>
<organism evidence="4 5">
    <name type="scientific">Metamycoplasma phocicerebrale</name>
    <dbReference type="NCBI Taxonomy" id="142649"/>
    <lineage>
        <taxon>Bacteria</taxon>
        <taxon>Bacillati</taxon>
        <taxon>Mycoplasmatota</taxon>
        <taxon>Mycoplasmoidales</taxon>
        <taxon>Metamycoplasmataceae</taxon>
        <taxon>Metamycoplasma</taxon>
    </lineage>
</organism>
<keyword evidence="3" id="KW-0479">Metal-binding</keyword>
<feature type="binding site" evidence="3">
    <location>
        <position position="86"/>
    </location>
    <ligand>
        <name>Zn(2+)</name>
        <dbReference type="ChEBI" id="CHEBI:29105"/>
        <label>1</label>
        <note>catalytic</note>
    </ligand>
</feature>
<accession>A0A3Q9VA42</accession>
<dbReference type="InterPro" id="IPR000771">
    <property type="entry name" value="FBA_II"/>
</dbReference>
<name>A0A3Q9VA42_9BACT</name>
<dbReference type="Pfam" id="PF01116">
    <property type="entry name" value="F_bP_aldolase"/>
    <property type="match status" value="1"/>
</dbReference>
<dbReference type="Gene3D" id="3.20.20.70">
    <property type="entry name" value="Aldolase class I"/>
    <property type="match status" value="1"/>
</dbReference>
<dbReference type="OrthoDB" id="9803995at2"/>
<dbReference type="KEGG" id="mphc:DMC14_001365"/>
<evidence type="ECO:0000256" key="3">
    <source>
        <dbReference type="PIRSR" id="PIRSR001359-3"/>
    </source>
</evidence>
<comment type="cofactor">
    <cofactor evidence="3">
        <name>Zn(2+)</name>
        <dbReference type="ChEBI" id="CHEBI:29105"/>
    </cofactor>
    <text evidence="3">Binds 2 Zn(2+) ions per subunit. One is catalytic and the other provides a structural contribution.</text>
</comment>
<dbReference type="PIRSF" id="PIRSF001359">
    <property type="entry name" value="F_bP_aldolase_II"/>
    <property type="match status" value="1"/>
</dbReference>
<feature type="binding site" evidence="2">
    <location>
        <position position="179"/>
    </location>
    <ligand>
        <name>dihydroxyacetone phosphate</name>
        <dbReference type="ChEBI" id="CHEBI:57642"/>
    </ligand>
</feature>
<feature type="binding site" evidence="3">
    <location>
        <position position="106"/>
    </location>
    <ligand>
        <name>Zn(2+)</name>
        <dbReference type="ChEBI" id="CHEBI:29105"/>
        <label>2</label>
    </ligand>
</feature>
<dbReference type="PANTHER" id="PTHR30304">
    <property type="entry name" value="D-TAGATOSE-1,6-BISPHOSPHATE ALDOLASE"/>
    <property type="match status" value="1"/>
</dbReference>
<dbReference type="InterPro" id="IPR013785">
    <property type="entry name" value="Aldolase_TIM"/>
</dbReference>
<dbReference type="RefSeq" id="WP_116171734.1">
    <property type="nucleotide sequence ID" value="NZ_CP033058.2"/>
</dbReference>
<dbReference type="PANTHER" id="PTHR30304:SF0">
    <property type="entry name" value="D-TAGATOSE-1,6-BISPHOSPHATE ALDOLASE SUBUNIT GATY-RELATED"/>
    <property type="match status" value="1"/>
</dbReference>
<dbReference type="AlphaFoldDB" id="A0A3Q9VA42"/>
<evidence type="ECO:0000256" key="2">
    <source>
        <dbReference type="PIRSR" id="PIRSR001359-2"/>
    </source>
</evidence>
<feature type="binding site" evidence="3">
    <location>
        <position position="178"/>
    </location>
    <ligand>
        <name>Zn(2+)</name>
        <dbReference type="ChEBI" id="CHEBI:29105"/>
        <label>1</label>
        <note>catalytic</note>
    </ligand>
</feature>
<protein>
    <submittedName>
        <fullName evidence="4">Ketose-bisphosphate aldolase</fullName>
    </submittedName>
</protein>
<feature type="binding site" evidence="3">
    <location>
        <position position="207"/>
    </location>
    <ligand>
        <name>Zn(2+)</name>
        <dbReference type="ChEBI" id="CHEBI:29105"/>
        <label>1</label>
        <note>catalytic</note>
    </ligand>
</feature>
<dbReference type="GO" id="GO:0005975">
    <property type="term" value="P:carbohydrate metabolic process"/>
    <property type="evidence" value="ECO:0007669"/>
    <property type="project" value="InterPro"/>
</dbReference>
<dbReference type="NCBIfam" id="TIGR00167">
    <property type="entry name" value="cbbA"/>
    <property type="match status" value="1"/>
</dbReference>
<dbReference type="GO" id="GO:0016832">
    <property type="term" value="F:aldehyde-lyase activity"/>
    <property type="evidence" value="ECO:0007669"/>
    <property type="project" value="InterPro"/>
</dbReference>
<dbReference type="InterPro" id="IPR050246">
    <property type="entry name" value="Class_II_FBP_aldolase"/>
</dbReference>
<proteinExistence type="predicted"/>
<reference evidence="4" key="1">
    <citation type="submission" date="2019-03" db="EMBL/GenBank/DDBJ databases">
        <title>Draft Sequence and Annotation of the Mycoplasma phocicerebrale Strain 1049T Genome.</title>
        <authorList>
            <person name="Frasca S.Jr."/>
            <person name="Kutish G.F."/>
            <person name="Castellanos Gell J."/>
            <person name="Michaels D.L."/>
            <person name="Brown D.R."/>
        </authorList>
    </citation>
    <scope>NUCLEOTIDE SEQUENCE</scope>
    <source>
        <strain evidence="4">1049</strain>
    </source>
</reference>
<dbReference type="Proteomes" id="UP000256585">
    <property type="component" value="Chromosome"/>
</dbReference>
<dbReference type="CDD" id="cd00947">
    <property type="entry name" value="TBP_aldolase_IIB"/>
    <property type="match status" value="1"/>
</dbReference>
<feature type="active site" description="Proton donor" evidence="1">
    <location>
        <position position="85"/>
    </location>
</feature>
<feature type="binding site" evidence="3">
    <location>
        <position position="136"/>
    </location>
    <ligand>
        <name>Zn(2+)</name>
        <dbReference type="ChEBI" id="CHEBI:29105"/>
        <label>2</label>
    </ligand>
</feature>
<feature type="binding site" evidence="2">
    <location>
        <begin position="208"/>
        <end position="210"/>
    </location>
    <ligand>
        <name>dihydroxyacetone phosphate</name>
        <dbReference type="ChEBI" id="CHEBI:57642"/>
    </ligand>
</feature>
<evidence type="ECO:0000256" key="1">
    <source>
        <dbReference type="PIRSR" id="PIRSR001359-1"/>
    </source>
</evidence>
<keyword evidence="5" id="KW-1185">Reference proteome</keyword>
<keyword evidence="3" id="KW-0862">Zinc</keyword>
<evidence type="ECO:0000313" key="4">
    <source>
        <dbReference type="EMBL" id="AZZ65436.1"/>
    </source>
</evidence>
<feature type="binding site" evidence="2">
    <location>
        <begin position="229"/>
        <end position="232"/>
    </location>
    <ligand>
        <name>dihydroxyacetone phosphate</name>
        <dbReference type="ChEBI" id="CHEBI:57642"/>
    </ligand>
</feature>
<dbReference type="EMBL" id="CP033058">
    <property type="protein sequence ID" value="AZZ65436.1"/>
    <property type="molecule type" value="Genomic_DNA"/>
</dbReference>
<evidence type="ECO:0000313" key="5">
    <source>
        <dbReference type="Proteomes" id="UP000256585"/>
    </source>
</evidence>